<feature type="region of interest" description="Disordered" evidence="8">
    <location>
        <begin position="1"/>
        <end position="38"/>
    </location>
</feature>
<evidence type="ECO:0000313" key="11">
    <source>
        <dbReference type="Proteomes" id="UP000308199"/>
    </source>
</evidence>
<keyword evidence="3 6" id="KW-0547">Nucleotide-binding</keyword>
<name>A0A4V3XDS4_9AGAM</name>
<feature type="compositionally biased region" description="Polar residues" evidence="8">
    <location>
        <begin position="25"/>
        <end position="37"/>
    </location>
</feature>
<dbReference type="Proteomes" id="UP000308199">
    <property type="component" value="Unassembled WGS sequence"/>
</dbReference>
<evidence type="ECO:0000256" key="2">
    <source>
        <dbReference type="ARBA" id="ARBA00022527"/>
    </source>
</evidence>
<dbReference type="PANTHER" id="PTHR43709:SF2">
    <property type="entry name" value="DUF453 DOMAIN PROTEIN (AFU_ORTHOLOGUE AFUA_6G00360)"/>
    <property type="match status" value="1"/>
</dbReference>
<accession>A0A4V3XDS4</accession>
<dbReference type="OrthoDB" id="1668230at2759"/>
<evidence type="ECO:0000256" key="7">
    <source>
        <dbReference type="SAM" id="Coils"/>
    </source>
</evidence>
<feature type="region of interest" description="Disordered" evidence="8">
    <location>
        <begin position="1662"/>
        <end position="1755"/>
    </location>
</feature>
<dbReference type="PRINTS" id="PR00109">
    <property type="entry name" value="TYRKINASE"/>
</dbReference>
<feature type="domain" description="Protein kinase" evidence="9">
    <location>
        <begin position="1949"/>
        <end position="2223"/>
    </location>
</feature>
<dbReference type="InterPro" id="IPR036537">
    <property type="entry name" value="Adaptor_Cbl_N_dom_sf"/>
</dbReference>
<dbReference type="InterPro" id="IPR001245">
    <property type="entry name" value="Ser-Thr/Tyr_kinase_cat_dom"/>
</dbReference>
<feature type="compositionally biased region" description="Acidic residues" evidence="8">
    <location>
        <begin position="131"/>
        <end position="143"/>
    </location>
</feature>
<dbReference type="Pfam" id="PF07714">
    <property type="entry name" value="PK_Tyr_Ser-Thr"/>
    <property type="match status" value="1"/>
</dbReference>
<feature type="compositionally biased region" description="Basic and acidic residues" evidence="8">
    <location>
        <begin position="2326"/>
        <end position="2337"/>
    </location>
</feature>
<dbReference type="PROSITE" id="PS00107">
    <property type="entry name" value="PROTEIN_KINASE_ATP"/>
    <property type="match status" value="1"/>
</dbReference>
<dbReference type="GO" id="GO:0005524">
    <property type="term" value="F:ATP binding"/>
    <property type="evidence" value="ECO:0007669"/>
    <property type="project" value="UniProtKB-UniRule"/>
</dbReference>
<dbReference type="Pfam" id="PF04303">
    <property type="entry name" value="PrpF"/>
    <property type="match status" value="1"/>
</dbReference>
<dbReference type="GO" id="GO:0007166">
    <property type="term" value="P:cell surface receptor signaling pathway"/>
    <property type="evidence" value="ECO:0007669"/>
    <property type="project" value="InterPro"/>
</dbReference>
<gene>
    <name evidence="10" type="ORF">EW145_g1036</name>
</gene>
<comment type="similarity">
    <text evidence="1">Belongs to the PrpF family.</text>
</comment>
<dbReference type="InterPro" id="IPR017441">
    <property type="entry name" value="Protein_kinase_ATP_BS"/>
</dbReference>
<evidence type="ECO:0000256" key="3">
    <source>
        <dbReference type="ARBA" id="ARBA00022741"/>
    </source>
</evidence>
<keyword evidence="2" id="KW-0418">Kinase</keyword>
<feature type="compositionally biased region" description="Low complexity" evidence="8">
    <location>
        <begin position="1722"/>
        <end position="1738"/>
    </location>
</feature>
<feature type="compositionally biased region" description="Low complexity" evidence="8">
    <location>
        <begin position="2346"/>
        <end position="2365"/>
    </location>
</feature>
<organism evidence="10 11">
    <name type="scientific">Phellinidium pouzarii</name>
    <dbReference type="NCBI Taxonomy" id="167371"/>
    <lineage>
        <taxon>Eukaryota</taxon>
        <taxon>Fungi</taxon>
        <taxon>Dikarya</taxon>
        <taxon>Basidiomycota</taxon>
        <taxon>Agaricomycotina</taxon>
        <taxon>Agaricomycetes</taxon>
        <taxon>Hymenochaetales</taxon>
        <taxon>Hymenochaetaceae</taxon>
        <taxon>Phellinidium</taxon>
    </lineage>
</organism>
<dbReference type="SUPFAM" id="SSF54506">
    <property type="entry name" value="Diaminopimelate epimerase-like"/>
    <property type="match status" value="2"/>
</dbReference>
<evidence type="ECO:0000256" key="8">
    <source>
        <dbReference type="SAM" id="MobiDB-lite"/>
    </source>
</evidence>
<dbReference type="Gene3D" id="1.10.510.10">
    <property type="entry name" value="Transferase(Phosphotransferase) domain 1"/>
    <property type="match status" value="1"/>
</dbReference>
<feature type="region of interest" description="Disordered" evidence="8">
    <location>
        <begin position="2233"/>
        <end position="2281"/>
    </location>
</feature>
<dbReference type="PROSITE" id="PS00108">
    <property type="entry name" value="PROTEIN_KINASE_ST"/>
    <property type="match status" value="1"/>
</dbReference>
<dbReference type="InterPro" id="IPR011009">
    <property type="entry name" value="Kinase-like_dom_sf"/>
</dbReference>
<evidence type="ECO:0000259" key="9">
    <source>
        <dbReference type="PROSITE" id="PS50011"/>
    </source>
</evidence>
<feature type="binding site" evidence="6">
    <location>
        <position position="1976"/>
    </location>
    <ligand>
        <name>ATP</name>
        <dbReference type="ChEBI" id="CHEBI:30616"/>
    </ligand>
</feature>
<reference evidence="10 11" key="1">
    <citation type="submission" date="2019-02" db="EMBL/GenBank/DDBJ databases">
        <title>Genome sequencing of the rare red list fungi Phellinidium pouzarii.</title>
        <authorList>
            <person name="Buettner E."/>
            <person name="Kellner H."/>
        </authorList>
    </citation>
    <scope>NUCLEOTIDE SEQUENCE [LARGE SCALE GENOMIC DNA]</scope>
    <source>
        <strain evidence="10 11">DSM 108285</strain>
    </source>
</reference>
<dbReference type="CDD" id="cd21037">
    <property type="entry name" value="MLKL_NTD"/>
    <property type="match status" value="2"/>
</dbReference>
<dbReference type="GO" id="GO:0016853">
    <property type="term" value="F:isomerase activity"/>
    <property type="evidence" value="ECO:0007669"/>
    <property type="project" value="UniProtKB-KW"/>
</dbReference>
<dbReference type="InterPro" id="IPR000719">
    <property type="entry name" value="Prot_kinase_dom"/>
</dbReference>
<feature type="compositionally biased region" description="Low complexity" evidence="8">
    <location>
        <begin position="1689"/>
        <end position="1710"/>
    </location>
</feature>
<evidence type="ECO:0000256" key="1">
    <source>
        <dbReference type="ARBA" id="ARBA00007673"/>
    </source>
</evidence>
<dbReference type="PANTHER" id="PTHR43709">
    <property type="entry name" value="ACONITATE ISOMERASE-RELATED"/>
    <property type="match status" value="1"/>
</dbReference>
<dbReference type="Gene3D" id="3.10.310.10">
    <property type="entry name" value="Diaminopimelate Epimerase, Chain A, domain 1"/>
    <property type="match status" value="2"/>
</dbReference>
<dbReference type="InterPro" id="IPR059179">
    <property type="entry name" value="MLKL-like_MCAfunc"/>
</dbReference>
<dbReference type="GO" id="GO:0004674">
    <property type="term" value="F:protein serine/threonine kinase activity"/>
    <property type="evidence" value="ECO:0007669"/>
    <property type="project" value="UniProtKB-KW"/>
</dbReference>
<feature type="region of interest" description="Disordered" evidence="8">
    <location>
        <begin position="1886"/>
        <end position="1910"/>
    </location>
</feature>
<keyword evidence="11" id="KW-1185">Reference proteome</keyword>
<dbReference type="InterPro" id="IPR007400">
    <property type="entry name" value="PrpF-like"/>
</dbReference>
<keyword evidence="7" id="KW-0175">Coiled coil</keyword>
<feature type="region of interest" description="Disordered" evidence="8">
    <location>
        <begin position="2293"/>
        <end position="2383"/>
    </location>
</feature>
<evidence type="ECO:0000313" key="10">
    <source>
        <dbReference type="EMBL" id="THH10883.1"/>
    </source>
</evidence>
<sequence>MPRIDTPVGVSALPNLPDNSEKSTKSPSITPMRSVSAKNLEPLLKRGVLDLSSSLSPEDRNTPAIVRSMRSKARAAEDNERLDVGTSKWAQSNSLLSLDQTSPTPQQDSPQITPLAERVLIIDRSRNSSVEDLETDSTTEAEVDNPGISGSVAKGKKKAEQWKQKAKKRLADEDARLEGLKYRIEKVFTRTSGYAYNIGHDIVEASVNATRFVVPLGSSLAPTASLLLYSWDALQFVETNKATCISLIDRCSATVQSVLDYIYAEDVEVANELGQSISMLKEACEAVHHAVQKQGRKPYIQRFIRRRDIESDLSECDRKIDRALRIQFRILSLVGRSRSAHQRDYAEIKEEIKQIGDGVQEITEKLETAGGSRLTSNNEDNDSVLSMDIVKTIGNILGGDEMELKEKMQELMKEQPSQTIEELRNLVSTELMHLDKDEMQRSKEIDKISDNMETKRAIKRLGVASSKEEVLQILGIKENEVSENIVSLTNYREVVTHRLWLCVTLKGIRLNLPSRDCYLGLVVKKIGQKAPPSPSPTRTLAPSDVRVPAPSRQTVLPQKMVMNVPTPAQQTVFPRKTEANVPAPAQQSVLLQKTGANVSAPAQHAVFPPKAEANVPAPTQQSVLLKKTEANMSAPAQQSVLPQKMQTNVSAPAKQTVLPRKIEADVPAPVQQIVYHQKTDASKPAPARQSIFSQKTEASPELQKYGTNSLDLKGTIEPTGIVNTEIEPSNEDLQLKKDYICYKQNLRHNYHVSLCEPLWRPSPVNIGDIGYISDTYGSFVTLFNAFKTAHWRKPGITQLSPLKTYSHYKPGIDKTHHNVEVVRNLVPFVGKKRDFPNVKRCSRMENTSGDENAYLYVENTTYTYLKSSTEAKTWFAQNIDHILAIFGDEHDIDKSKVIMITGTLSTPTWGMLVSHSKPEGQIYFNVYDSPKIGKKWGGFALNEKDRKHGPQPNEKPSAISFNSIVSNIQRKEMPLDSVLLARLRFKDGMLKRTTKLVSHSLCSHARGLSLSKVANPLPATFLRGGTSKGIYLKSTDLPKDRADWAPIFLGIMGSPDPVYGRQLNGMGGGVSSLSKICIVGKPSAAQPVLGIDVEYTFCQVGIRDEGLDYSGNCGNLTSMIGVFAVDEGLCAPRVSAVSETETENDSSVGVVRSFNTNTGKCIDTTFPVSPLPERGYTAVLDLPQTGVAGVPEMASRIDLDFISPAGARTGRLLPSGAPVDLLSFTHEGKTSTIRASLIDATNPSVFIRSVDLANVLHIADANKLDYTERNVEICVEAIRQSGARTMGLDPLAKAQPKIAVLTAPQPAHEQSSTHVISHAYSMGVLHKAIPMTLGLCLGVAARTGGTLAWEIVSKSMSNAEQNNTNNLVRIRHPSGDVDVGATFDGDGTVTSAKVARFTTRRPPASAEPEEQYEKHFSPRGKFQSTLSEHPSLFKFKATTAAGASVVNYEPTGWWGSRDATRAWLDKPEMRRRGSVPLEQSERWVRTRERVSYAIRSTLGYGLDAAHDLLEISADVLRFAPIPGLEEAARVLLTIWESLQLVETNRLACLRLTERCANILLSVREEIHEAGDQVGDELLIPLMKLTESFKSVHILLQKQVHRPFLKRYLKRDDILRSINMCDAALSDALGLFSVSIQIRTLRQLQAAEAQRKADTERILASLPQPSYLDTTPKQASVALPSEESPPAYYTTSSNGTETTATSSGAKTATTESSRETTQSPPLTVSGGTESTGSGTRSSGAPALEVVQSPPPTPDSDVVPLATSQLTFHPPPTPAEIRRQLTALVEKQNNLDHALDLADLRALMRAALATSSDAEMLRVLQINREDMPEAMKTLQRALEQECEKEEVAEAEIDKQEAAEADVVAEIQSAEGSSALGLSGLRRRLTMDSVTTKSSRKSRKTKKDGFGSGWSAKSERDTLDREFIESGIDALRRLSHGQEINLPNWTITRYEVDLEEKIGMGYFSDVYRATWRNHTVAVKVLALSTPQRLFIHEMTVWKTLQHQHVHTLLGASSATGDPPWFLVSPYMRNGNLVDFLRGMKKPVDGAIQRRMVYEIAKGMAYLHRQGVMHGDLKGTNVLIDDNKRCVITDFGQSEMKSEAYRLSGSHPPRGTLRWQAPEIIGGISSGLLTYHVDIYAYAIVCVEIFGEGALPWTMVDDENFRHLVLEENKHPPITSPNISKGILDVVESCWARDPLNRPTFQKVVRELKQLGLDKYHSSPSSNSPYLGEKSMLFDEDHKRKQSPDMKPVALPRDSEENELVHRRPTSTHSSPGPSTPPGHPSKLAPVIPMQRIITPIHEEDKQPESNGVSPVDYRPIRFPESLQSPISDLQEREQRTRSKSEGASLVDESTSTSRTGSTNTTVDSTTDGPRPPLEELERYTSPPPADEIIAQRKNESRYRLCLQHDYHPSLILPLWEPSPVTLGAVGYLSRPSGQFVTLFNAFCPPESSLGRADGMSNLHGYGKVTKGSQRQDRRNMTQRSLDIIQGLLWFRSRTSGDFQQIVSRRVSFPIRAGHKSAYLYTEVTMYRYIDDLSAPKKWFEANIDHILRLYGKEHRLQKEDVFLIIGTLNTSDYGLFVNHNNPDGQVHFNVFAAPRAGQKWGTFSIDTESLPSNLAGGPSYHEDVPGKHAAASKVSEVQSSQWHTVLLARLRFRPDDDHPTAV</sequence>
<comment type="caution">
    <text evidence="10">The sequence shown here is derived from an EMBL/GenBank/DDBJ whole genome shotgun (WGS) entry which is preliminary data.</text>
</comment>
<evidence type="ECO:0000256" key="5">
    <source>
        <dbReference type="ARBA" id="ARBA00023235"/>
    </source>
</evidence>
<proteinExistence type="inferred from homology"/>
<dbReference type="SMART" id="SM00220">
    <property type="entry name" value="S_TKc"/>
    <property type="match status" value="1"/>
</dbReference>
<dbReference type="Gene3D" id="3.30.200.20">
    <property type="entry name" value="Phosphorylase Kinase, domain 1"/>
    <property type="match status" value="1"/>
</dbReference>
<dbReference type="Gene3D" id="1.20.930.20">
    <property type="entry name" value="Adaptor protein Cbl, N-terminal domain"/>
    <property type="match status" value="2"/>
</dbReference>
<feature type="region of interest" description="Disordered" evidence="8">
    <location>
        <begin position="127"/>
        <end position="156"/>
    </location>
</feature>
<dbReference type="SUPFAM" id="SSF56112">
    <property type="entry name" value="Protein kinase-like (PK-like)"/>
    <property type="match status" value="1"/>
</dbReference>
<keyword evidence="4 6" id="KW-0067">ATP-binding</keyword>
<feature type="compositionally biased region" description="Polar residues" evidence="8">
    <location>
        <begin position="1662"/>
        <end position="1673"/>
    </location>
</feature>
<dbReference type="EMBL" id="SGPK01000025">
    <property type="protein sequence ID" value="THH10883.1"/>
    <property type="molecule type" value="Genomic_DNA"/>
</dbReference>
<keyword evidence="5" id="KW-0413">Isomerase</keyword>
<keyword evidence="2" id="KW-0808">Transferase</keyword>
<protein>
    <recommendedName>
        <fullName evidence="9">Protein kinase domain-containing protein</fullName>
    </recommendedName>
</protein>
<feature type="coiled-coil region" evidence="7">
    <location>
        <begin position="1829"/>
        <end position="1858"/>
    </location>
</feature>
<evidence type="ECO:0000256" key="6">
    <source>
        <dbReference type="PROSITE-ProRule" id="PRU10141"/>
    </source>
</evidence>
<evidence type="ECO:0000256" key="4">
    <source>
        <dbReference type="ARBA" id="ARBA00022840"/>
    </source>
</evidence>
<dbReference type="PROSITE" id="PS50011">
    <property type="entry name" value="PROTEIN_KINASE_DOM"/>
    <property type="match status" value="1"/>
</dbReference>
<feature type="compositionally biased region" description="Basic and acidic residues" evidence="8">
    <location>
        <begin position="2249"/>
        <end position="2258"/>
    </location>
</feature>
<keyword evidence="2" id="KW-0723">Serine/threonine-protein kinase</keyword>
<dbReference type="InterPro" id="IPR008271">
    <property type="entry name" value="Ser/Thr_kinase_AS"/>
</dbReference>